<protein>
    <submittedName>
        <fullName evidence="2">Uncharacterized protein</fullName>
    </submittedName>
</protein>
<organism evidence="2 3">
    <name type="scientific">Lentinula aff. detonsa</name>
    <dbReference type="NCBI Taxonomy" id="2804958"/>
    <lineage>
        <taxon>Eukaryota</taxon>
        <taxon>Fungi</taxon>
        <taxon>Dikarya</taxon>
        <taxon>Basidiomycota</taxon>
        <taxon>Agaricomycotina</taxon>
        <taxon>Agaricomycetes</taxon>
        <taxon>Agaricomycetidae</taxon>
        <taxon>Agaricales</taxon>
        <taxon>Marasmiineae</taxon>
        <taxon>Omphalotaceae</taxon>
        <taxon>Lentinula</taxon>
    </lineage>
</organism>
<gene>
    <name evidence="2" type="ORF">GGU10DRAFT_374530</name>
</gene>
<evidence type="ECO:0000313" key="2">
    <source>
        <dbReference type="EMBL" id="KAJ3786795.1"/>
    </source>
</evidence>
<keyword evidence="1" id="KW-0812">Transmembrane</keyword>
<proteinExistence type="predicted"/>
<dbReference type="EMBL" id="MU793305">
    <property type="protein sequence ID" value="KAJ3786795.1"/>
    <property type="molecule type" value="Genomic_DNA"/>
</dbReference>
<keyword evidence="1" id="KW-0472">Membrane</keyword>
<dbReference type="AlphaFoldDB" id="A0AA38KRJ8"/>
<dbReference type="Proteomes" id="UP001163798">
    <property type="component" value="Unassembled WGS sequence"/>
</dbReference>
<evidence type="ECO:0000256" key="1">
    <source>
        <dbReference type="SAM" id="Phobius"/>
    </source>
</evidence>
<accession>A0AA38KRJ8</accession>
<evidence type="ECO:0000313" key="3">
    <source>
        <dbReference type="Proteomes" id="UP001163798"/>
    </source>
</evidence>
<feature type="transmembrane region" description="Helical" evidence="1">
    <location>
        <begin position="84"/>
        <end position="103"/>
    </location>
</feature>
<sequence length="233" mass="24518">MADVEIAASGRCPWYGRLPAYFLAACAYEDGYGSHGISPSSGPTPAVFACLTAFPSSSTVFLNSIVVAVIFFVISLVSSSKALTVSRVAALSFLSASVIPAIVSRRYSSALSFHDTSCSIFPMSATLSQLALRVTMLPSLASAASHTSCVGRATKQSSPALRSLRFTAFVMRASTIISSSFDVSLLFGLGGVKPSLYCLAFWLPVVLFFIVDMCLNTSSAKAFRSSLNSVGIL</sequence>
<comment type="caution">
    <text evidence="2">The sequence shown here is derived from an EMBL/GenBank/DDBJ whole genome shotgun (WGS) entry which is preliminary data.</text>
</comment>
<reference evidence="2" key="1">
    <citation type="submission" date="2022-08" db="EMBL/GenBank/DDBJ databases">
        <authorList>
            <consortium name="DOE Joint Genome Institute"/>
            <person name="Min B."/>
            <person name="Riley R."/>
            <person name="Sierra-Patev S."/>
            <person name="Naranjo-Ortiz M."/>
            <person name="Looney B."/>
            <person name="Konkel Z."/>
            <person name="Slot J.C."/>
            <person name="Sakamoto Y."/>
            <person name="Steenwyk J.L."/>
            <person name="Rokas A."/>
            <person name="Carro J."/>
            <person name="Camarero S."/>
            <person name="Ferreira P."/>
            <person name="Molpeceres G."/>
            <person name="Ruiz-Duenas F.J."/>
            <person name="Serrano A."/>
            <person name="Henrissat B."/>
            <person name="Drula E."/>
            <person name="Hughes K.W."/>
            <person name="Mata J.L."/>
            <person name="Ishikawa N.K."/>
            <person name="Vargas-Isla R."/>
            <person name="Ushijima S."/>
            <person name="Smith C.A."/>
            <person name="Ahrendt S."/>
            <person name="Andreopoulos W."/>
            <person name="He G."/>
            <person name="Labutti K."/>
            <person name="Lipzen A."/>
            <person name="Ng V."/>
            <person name="Sandor L."/>
            <person name="Barry K."/>
            <person name="Martinez A.T."/>
            <person name="Xiao Y."/>
            <person name="Gibbons J.G."/>
            <person name="Terashima K."/>
            <person name="Hibbett D.S."/>
            <person name="Grigoriev I.V."/>
        </authorList>
    </citation>
    <scope>NUCLEOTIDE SEQUENCE</scope>
    <source>
        <strain evidence="2">TFB10291</strain>
    </source>
</reference>
<keyword evidence="1" id="KW-1133">Transmembrane helix</keyword>
<name>A0AA38KRJ8_9AGAR</name>
<keyword evidence="3" id="KW-1185">Reference proteome</keyword>
<feature type="transmembrane region" description="Helical" evidence="1">
    <location>
        <begin position="194"/>
        <end position="215"/>
    </location>
</feature>
<feature type="transmembrane region" description="Helical" evidence="1">
    <location>
        <begin position="60"/>
        <end position="78"/>
    </location>
</feature>